<keyword evidence="3" id="KW-1185">Reference proteome</keyword>
<name>A0ABY8N951_9GAMM</name>
<dbReference type="RefSeq" id="WP_280318219.1">
    <property type="nucleotide sequence ID" value="NZ_CP118605.1"/>
</dbReference>
<dbReference type="Proteomes" id="UP001236500">
    <property type="component" value="Chromosome"/>
</dbReference>
<evidence type="ECO:0000313" key="2">
    <source>
        <dbReference type="EMBL" id="WGL15416.1"/>
    </source>
</evidence>
<protein>
    <submittedName>
        <fullName evidence="2">Uncharacterized protein</fullName>
    </submittedName>
</protein>
<proteinExistence type="predicted"/>
<feature type="signal peptide" evidence="1">
    <location>
        <begin position="1"/>
        <end position="21"/>
    </location>
</feature>
<feature type="chain" id="PRO_5046683880" evidence="1">
    <location>
        <begin position="22"/>
        <end position="167"/>
    </location>
</feature>
<reference evidence="2 3" key="1">
    <citation type="submission" date="2023-02" db="EMBL/GenBank/DDBJ databases">
        <title>Description and genomic characterization of Microbulbifer bruguierae sp. nov., isolated from the sediment of mangrove plant Bruguiera sexangula.</title>
        <authorList>
            <person name="Long M."/>
        </authorList>
    </citation>
    <scope>NUCLEOTIDE SEQUENCE [LARGE SCALE GENOMIC DNA]</scope>
    <source>
        <strain evidence="2 3">H12</strain>
    </source>
</reference>
<sequence length="167" mass="19670">MNIVKPSMRYLLFLLFISSHAESSGILESEDFIDRQTKFVRELEKLGSEMQQHVQEEFNRVMSIPDYVIDYRNPSIRARTHVLILNAIRFKEETLSKVKKDDNRLCQKKISEYRTGELSDLKEILNRYIEDEHHVLFPVLVAGYAKSQGRLIHALTTCEYYKEITLD</sequence>
<gene>
    <name evidence="2" type="ORF">PVT68_11620</name>
</gene>
<organism evidence="2 3">
    <name type="scientific">Microbulbifer bruguierae</name>
    <dbReference type="NCBI Taxonomy" id="3029061"/>
    <lineage>
        <taxon>Bacteria</taxon>
        <taxon>Pseudomonadati</taxon>
        <taxon>Pseudomonadota</taxon>
        <taxon>Gammaproteobacteria</taxon>
        <taxon>Cellvibrionales</taxon>
        <taxon>Microbulbiferaceae</taxon>
        <taxon>Microbulbifer</taxon>
    </lineage>
</organism>
<dbReference type="EMBL" id="CP118605">
    <property type="protein sequence ID" value="WGL15416.1"/>
    <property type="molecule type" value="Genomic_DNA"/>
</dbReference>
<evidence type="ECO:0000256" key="1">
    <source>
        <dbReference type="SAM" id="SignalP"/>
    </source>
</evidence>
<accession>A0ABY8N951</accession>
<keyword evidence="1" id="KW-0732">Signal</keyword>
<evidence type="ECO:0000313" key="3">
    <source>
        <dbReference type="Proteomes" id="UP001236500"/>
    </source>
</evidence>